<dbReference type="Gene3D" id="2.60.40.3700">
    <property type="match status" value="1"/>
</dbReference>
<reference evidence="2 3" key="1">
    <citation type="submission" date="2019-09" db="EMBL/GenBank/DDBJ databases">
        <title>Complete Genome Sequence of Janibacter melonis M714 with both human health impact and industrial applications.</title>
        <authorList>
            <person name="Jin M."/>
            <person name="Zhao Q.R."/>
        </authorList>
    </citation>
    <scope>NUCLEOTIDE SEQUENCE [LARGE SCALE GENOMIC DNA]</scope>
    <source>
        <strain evidence="2 3">M714</strain>
    </source>
</reference>
<dbReference type="Pfam" id="PF21172">
    <property type="entry name" value="CueP"/>
    <property type="match status" value="1"/>
</dbReference>
<sequence length="205" mass="21674">MYTVQAPIRPRLLAAAAVGALILTGCTSAPSPGAPAPSSATTSPAAADLLSEHDLTGLSTAEAIERLDTMPIAERPAGLVASVHPRTVSITGGQGQQVQLPMPEDEVYISIAPYRHTTHECHFHSLTTCVGELRNANVNITLTGGSGETLIDETRRTYDNGFIGLWVPRGIKATLTIEQNGEVGTWEVSTTEDDDPTCITDLKIT</sequence>
<dbReference type="Proteomes" id="UP000271708">
    <property type="component" value="Chromosome"/>
</dbReference>
<dbReference type="KEGG" id="jme:EEW87_012830"/>
<dbReference type="AlphaFoldDB" id="A0A5P8FP84"/>
<evidence type="ECO:0008006" key="4">
    <source>
        <dbReference type="Google" id="ProtNLM"/>
    </source>
</evidence>
<organism evidence="2 3">
    <name type="scientific">Janibacter melonis</name>
    <dbReference type="NCBI Taxonomy" id="262209"/>
    <lineage>
        <taxon>Bacteria</taxon>
        <taxon>Bacillati</taxon>
        <taxon>Actinomycetota</taxon>
        <taxon>Actinomycetes</taxon>
        <taxon>Micrococcales</taxon>
        <taxon>Intrasporangiaceae</taxon>
        <taxon>Janibacter</taxon>
    </lineage>
</organism>
<dbReference type="EMBL" id="CP044548">
    <property type="protein sequence ID" value="QFQ31001.2"/>
    <property type="molecule type" value="Genomic_DNA"/>
</dbReference>
<dbReference type="InterPro" id="IPR047808">
    <property type="entry name" value="CueP-like"/>
</dbReference>
<evidence type="ECO:0000256" key="1">
    <source>
        <dbReference type="SAM" id="SignalP"/>
    </source>
</evidence>
<gene>
    <name evidence="2" type="ORF">EEW87_012830</name>
</gene>
<accession>A0A5P8FP84</accession>
<dbReference type="GeneID" id="59162062"/>
<evidence type="ECO:0000313" key="2">
    <source>
        <dbReference type="EMBL" id="QFQ31001.2"/>
    </source>
</evidence>
<evidence type="ECO:0000313" key="3">
    <source>
        <dbReference type="Proteomes" id="UP000271708"/>
    </source>
</evidence>
<name>A0A5P8FP84_9MICO</name>
<feature type="signal peptide" evidence="1">
    <location>
        <begin position="1"/>
        <end position="29"/>
    </location>
</feature>
<keyword evidence="1" id="KW-0732">Signal</keyword>
<dbReference type="NCBIfam" id="NF038094">
    <property type="entry name" value="CueP_fam"/>
    <property type="match status" value="1"/>
</dbReference>
<feature type="chain" id="PRO_5038613766" description="CueP family metal-binding protein" evidence="1">
    <location>
        <begin position="30"/>
        <end position="205"/>
    </location>
</feature>
<dbReference type="RefSeq" id="WP_123093780.1">
    <property type="nucleotide sequence ID" value="NZ_CP044548.2"/>
</dbReference>
<proteinExistence type="predicted"/>
<protein>
    <recommendedName>
        <fullName evidence="4">CueP family metal-binding protein</fullName>
    </recommendedName>
</protein>